<feature type="signal peptide" evidence="1">
    <location>
        <begin position="1"/>
        <end position="18"/>
    </location>
</feature>
<name>A0A0U1LI91_TALIS</name>
<keyword evidence="3" id="KW-1185">Reference proteome</keyword>
<reference evidence="2 3" key="1">
    <citation type="submission" date="2015-04" db="EMBL/GenBank/DDBJ databases">
        <authorList>
            <person name="Syromyatnikov M.Y."/>
            <person name="Popov V.N."/>
        </authorList>
    </citation>
    <scope>NUCLEOTIDE SEQUENCE [LARGE SCALE GENOMIC DNA]</scope>
    <source>
        <strain evidence="2">WF-38-12</strain>
    </source>
</reference>
<dbReference type="EMBL" id="CVMT01000001">
    <property type="protein sequence ID" value="CRG82738.1"/>
    <property type="molecule type" value="Genomic_DNA"/>
</dbReference>
<keyword evidence="1" id="KW-0732">Signal</keyword>
<accession>A0A0U1LI91</accession>
<dbReference type="OrthoDB" id="10339076at2759"/>
<organism evidence="2 3">
    <name type="scientific">Talaromyces islandicus</name>
    <name type="common">Penicillium islandicum</name>
    <dbReference type="NCBI Taxonomy" id="28573"/>
    <lineage>
        <taxon>Eukaryota</taxon>
        <taxon>Fungi</taxon>
        <taxon>Dikarya</taxon>
        <taxon>Ascomycota</taxon>
        <taxon>Pezizomycotina</taxon>
        <taxon>Eurotiomycetes</taxon>
        <taxon>Eurotiomycetidae</taxon>
        <taxon>Eurotiales</taxon>
        <taxon>Trichocomaceae</taxon>
        <taxon>Talaromyces</taxon>
        <taxon>Talaromyces sect. Islandici</taxon>
    </lineage>
</organism>
<sequence length="156" mass="16796">MVSKFLSLLAVPLAGVAAQVQWPTLQNISLTQYNMSGFDDITATGNYSYQFEYFDHYTSFIGECVGSGDSSNASCTGGVAWGGSFGVAPVAIASELYGPQHDIKANLTINAHYTAIETYYYANYTGKATIYPLFSTDAVITPFTVELELVYNGTSS</sequence>
<evidence type="ECO:0000313" key="2">
    <source>
        <dbReference type="EMBL" id="CRG82738.1"/>
    </source>
</evidence>
<evidence type="ECO:0000256" key="1">
    <source>
        <dbReference type="SAM" id="SignalP"/>
    </source>
</evidence>
<gene>
    <name evidence="2" type="ORF">PISL3812_00083</name>
</gene>
<protein>
    <submittedName>
        <fullName evidence="2">Uncharacterized protein</fullName>
    </submittedName>
</protein>
<evidence type="ECO:0000313" key="3">
    <source>
        <dbReference type="Proteomes" id="UP000054383"/>
    </source>
</evidence>
<dbReference type="Proteomes" id="UP000054383">
    <property type="component" value="Unassembled WGS sequence"/>
</dbReference>
<dbReference type="AlphaFoldDB" id="A0A0U1LI91"/>
<feature type="chain" id="PRO_5006710973" evidence="1">
    <location>
        <begin position="19"/>
        <end position="156"/>
    </location>
</feature>
<proteinExistence type="predicted"/>